<name>A0ABS6Q4A7_9PSED</name>
<protein>
    <submittedName>
        <fullName evidence="2">DUF2934 domain-containing protein</fullName>
    </submittedName>
</protein>
<gene>
    <name evidence="2" type="ORF">KVG95_29165</name>
</gene>
<proteinExistence type="predicted"/>
<evidence type="ECO:0000256" key="1">
    <source>
        <dbReference type="SAM" id="MobiDB-lite"/>
    </source>
</evidence>
<evidence type="ECO:0000313" key="3">
    <source>
        <dbReference type="Proteomes" id="UP000886900"/>
    </source>
</evidence>
<dbReference type="InterPro" id="IPR021327">
    <property type="entry name" value="DUF2934"/>
</dbReference>
<feature type="region of interest" description="Disordered" evidence="1">
    <location>
        <begin position="38"/>
        <end position="60"/>
    </location>
</feature>
<organism evidence="2 3">
    <name type="scientific">Pseudomonas farris</name>
    <dbReference type="NCBI Taxonomy" id="2841207"/>
    <lineage>
        <taxon>Bacteria</taxon>
        <taxon>Pseudomonadati</taxon>
        <taxon>Pseudomonadota</taxon>
        <taxon>Gammaproteobacteria</taxon>
        <taxon>Pseudomonadales</taxon>
        <taxon>Pseudomonadaceae</taxon>
        <taxon>Pseudomonas</taxon>
    </lineage>
</organism>
<sequence length="60" mass="7177">MIDDSKIRERAYELWEKDGRREGSEEFYWQLAQEQLEAEATRQATDDEWPAKGEASRVDR</sequence>
<dbReference type="Pfam" id="PF11154">
    <property type="entry name" value="DUF2934"/>
    <property type="match status" value="1"/>
</dbReference>
<keyword evidence="3" id="KW-1185">Reference proteome</keyword>
<feature type="compositionally biased region" description="Basic and acidic residues" evidence="1">
    <location>
        <begin position="49"/>
        <end position="60"/>
    </location>
</feature>
<evidence type="ECO:0000313" key="2">
    <source>
        <dbReference type="EMBL" id="MBV4467389.1"/>
    </source>
</evidence>
<dbReference type="Proteomes" id="UP000886900">
    <property type="component" value="Unassembled WGS sequence"/>
</dbReference>
<dbReference type="RefSeq" id="WP_217858903.1">
    <property type="nucleotide sequence ID" value="NZ_JAHSTV010000022.1"/>
</dbReference>
<reference evidence="2" key="1">
    <citation type="submission" date="2021-06" db="EMBL/GenBank/DDBJ databases">
        <title>Updating the genus Pseudomonas: Description of 43 new species and partition of the Pseudomonas putida group.</title>
        <authorList>
            <person name="Girard L."/>
            <person name="Lood C."/>
            <person name="Vandamme P."/>
            <person name="Rokni-Zadeh H."/>
            <person name="Van Noort V."/>
            <person name="Hofte M."/>
            <person name="Lavigne R."/>
            <person name="De Mot R."/>
        </authorList>
    </citation>
    <scope>NUCLEOTIDE SEQUENCE</scope>
    <source>
        <strain evidence="2">SWRI79</strain>
    </source>
</reference>
<comment type="caution">
    <text evidence="2">The sequence shown here is derived from an EMBL/GenBank/DDBJ whole genome shotgun (WGS) entry which is preliminary data.</text>
</comment>
<accession>A0ABS6Q4A7</accession>
<dbReference type="EMBL" id="JAHSTV010000022">
    <property type="protein sequence ID" value="MBV4467389.1"/>
    <property type="molecule type" value="Genomic_DNA"/>
</dbReference>